<keyword evidence="3 4" id="KW-0697">Rotamase</keyword>
<dbReference type="KEGG" id="fnk:E1750_06540"/>
<dbReference type="InterPro" id="IPR046357">
    <property type="entry name" value="PPIase_dom_sf"/>
</dbReference>
<comment type="catalytic activity">
    <reaction evidence="1 4">
        <text>[protein]-peptidylproline (omega=180) = [protein]-peptidylproline (omega=0)</text>
        <dbReference type="Rhea" id="RHEA:16237"/>
        <dbReference type="Rhea" id="RHEA-COMP:10747"/>
        <dbReference type="Rhea" id="RHEA-COMP:10748"/>
        <dbReference type="ChEBI" id="CHEBI:83833"/>
        <dbReference type="ChEBI" id="CHEBI:83834"/>
        <dbReference type="EC" id="5.2.1.8"/>
    </reaction>
</comment>
<dbReference type="SUPFAM" id="SSF54534">
    <property type="entry name" value="FKBP-like"/>
    <property type="match status" value="1"/>
</dbReference>
<feature type="signal peptide" evidence="5">
    <location>
        <begin position="1"/>
        <end position="23"/>
    </location>
</feature>
<proteinExistence type="predicted"/>
<evidence type="ECO:0000256" key="4">
    <source>
        <dbReference type="PROSITE-ProRule" id="PRU00277"/>
    </source>
</evidence>
<reference evidence="8" key="1">
    <citation type="submission" date="2019-03" db="EMBL/GenBank/DDBJ databases">
        <title>Flavobacterium sp.</title>
        <authorList>
            <person name="Kim H."/>
        </authorList>
    </citation>
    <scope>NUCLEOTIDE SEQUENCE [LARGE SCALE GENOMIC DNA]</scope>
    <source>
        <strain evidence="8">GS13</strain>
    </source>
</reference>
<keyword evidence="4 7" id="KW-0413">Isomerase</keyword>
<dbReference type="PROSITE" id="PS50059">
    <property type="entry name" value="FKBP_PPIASE"/>
    <property type="match status" value="1"/>
</dbReference>
<evidence type="ECO:0000256" key="3">
    <source>
        <dbReference type="ARBA" id="ARBA00023110"/>
    </source>
</evidence>
<dbReference type="Gene3D" id="3.10.50.40">
    <property type="match status" value="1"/>
</dbReference>
<dbReference type="AlphaFoldDB" id="A0A4P6Y7E0"/>
<evidence type="ECO:0000313" key="7">
    <source>
        <dbReference type="EMBL" id="QBN18476.1"/>
    </source>
</evidence>
<keyword evidence="5" id="KW-0732">Signal</keyword>
<keyword evidence="8" id="KW-1185">Reference proteome</keyword>
<accession>A0A4P6Y7E0</accession>
<evidence type="ECO:0000259" key="6">
    <source>
        <dbReference type="PROSITE" id="PS50059"/>
    </source>
</evidence>
<dbReference type="InterPro" id="IPR028974">
    <property type="entry name" value="TSP_type-3_rpt"/>
</dbReference>
<evidence type="ECO:0000256" key="2">
    <source>
        <dbReference type="ARBA" id="ARBA00013194"/>
    </source>
</evidence>
<dbReference type="Proteomes" id="UP000291124">
    <property type="component" value="Chromosome"/>
</dbReference>
<protein>
    <recommendedName>
        <fullName evidence="2 4">peptidylprolyl isomerase</fullName>
        <ecNumber evidence="2 4">5.2.1.8</ecNumber>
    </recommendedName>
</protein>
<name>A0A4P6Y7E0_9FLAO</name>
<dbReference type="EC" id="5.2.1.8" evidence="2 4"/>
<feature type="chain" id="PRO_5020660285" description="peptidylprolyl isomerase" evidence="5">
    <location>
        <begin position="24"/>
        <end position="375"/>
    </location>
</feature>
<dbReference type="Gene3D" id="4.10.1080.10">
    <property type="entry name" value="TSP type-3 repeat"/>
    <property type="match status" value="1"/>
</dbReference>
<dbReference type="PROSITE" id="PS51257">
    <property type="entry name" value="PROKAR_LIPOPROTEIN"/>
    <property type="match status" value="1"/>
</dbReference>
<dbReference type="EMBL" id="CP037933">
    <property type="protein sequence ID" value="QBN18476.1"/>
    <property type="molecule type" value="Genomic_DNA"/>
</dbReference>
<dbReference type="GO" id="GO:0005509">
    <property type="term" value="F:calcium ion binding"/>
    <property type="evidence" value="ECO:0007669"/>
    <property type="project" value="InterPro"/>
</dbReference>
<dbReference type="GO" id="GO:0003755">
    <property type="term" value="F:peptidyl-prolyl cis-trans isomerase activity"/>
    <property type="evidence" value="ECO:0007669"/>
    <property type="project" value="UniProtKB-KW"/>
</dbReference>
<evidence type="ECO:0000256" key="1">
    <source>
        <dbReference type="ARBA" id="ARBA00000971"/>
    </source>
</evidence>
<evidence type="ECO:0000256" key="5">
    <source>
        <dbReference type="SAM" id="SignalP"/>
    </source>
</evidence>
<organism evidence="7 8">
    <name type="scientific">Flavobacterium nackdongense</name>
    <dbReference type="NCBI Taxonomy" id="2547394"/>
    <lineage>
        <taxon>Bacteria</taxon>
        <taxon>Pseudomonadati</taxon>
        <taxon>Bacteroidota</taxon>
        <taxon>Flavobacteriia</taxon>
        <taxon>Flavobacteriales</taxon>
        <taxon>Flavobacteriaceae</taxon>
        <taxon>Flavobacterium</taxon>
    </lineage>
</organism>
<gene>
    <name evidence="7" type="ORF">E1750_06540</name>
</gene>
<sequence>MNKFKFYFLVVFAVLSFSCSNNDSSGVTVEPPRDYKVQYDADIALIEEYLKTNYITVVSNPGKFDDQDVTITKIPTGGTQPSIYSYLNAATFPKLLIKEVKLHNIVYNLYYLVLREGKKDVVTGYGGVSPCNVDGVLTSYRGTYLSKSAATATAPSELTATFFEESKFPQTTFSLYSVITGWSEAFPKFKSGTSVINNDGTVSYFDFGSGVMFLPSGLAYYNSGSGAIPSYSPLVFSIKLYNVQRLDQDNDGVFSYQEDLNKDGYVYDYRNTIAYPTTPTTNIDDTDKDGIPDFLDVDDDGDNYTTRLEITKPAGTISGLSLYFPYDPIADDPLTTAIETETKGIPSYDKINKTFDYTTPGRTRIHIDSAYPIKL</sequence>
<dbReference type="OrthoDB" id="1424215at2"/>
<feature type="domain" description="PPIase FKBP-type" evidence="6">
    <location>
        <begin position="133"/>
        <end position="244"/>
    </location>
</feature>
<evidence type="ECO:0000313" key="8">
    <source>
        <dbReference type="Proteomes" id="UP000291124"/>
    </source>
</evidence>
<dbReference type="InterPro" id="IPR001179">
    <property type="entry name" value="PPIase_FKBP_dom"/>
</dbReference>
<dbReference type="RefSeq" id="WP_133276000.1">
    <property type="nucleotide sequence ID" value="NZ_CP037933.1"/>
</dbReference>